<sequence>MSARPQTAPSANAIYRVDKFAVPAPAREEFLERVSATHTLLRQQAGFLGDIILEQASGPGEFNFVTMVEWEGPEAIVRAGEAVARMHSETGFDRHEMMDRLGIRADIANYQSLAV</sequence>
<organism evidence="2 3">
    <name type="scientific">Nitratireductor aquibiodomus</name>
    <dbReference type="NCBI Taxonomy" id="204799"/>
    <lineage>
        <taxon>Bacteria</taxon>
        <taxon>Pseudomonadati</taxon>
        <taxon>Pseudomonadota</taxon>
        <taxon>Alphaproteobacteria</taxon>
        <taxon>Hyphomicrobiales</taxon>
        <taxon>Phyllobacteriaceae</taxon>
        <taxon>Nitratireductor</taxon>
    </lineage>
</organism>
<dbReference type="RefSeq" id="WP_007010436.1">
    <property type="nucleotide sequence ID" value="NZ_FNSL01000001.1"/>
</dbReference>
<proteinExistence type="predicted"/>
<dbReference type="EMBL" id="FNSL01000001">
    <property type="protein sequence ID" value="SEB42174.1"/>
    <property type="molecule type" value="Genomic_DNA"/>
</dbReference>
<reference evidence="3" key="1">
    <citation type="submission" date="2016-10" db="EMBL/GenBank/DDBJ databases">
        <authorList>
            <person name="Varghese N."/>
            <person name="Submissions S."/>
        </authorList>
    </citation>
    <scope>NUCLEOTIDE SEQUENCE [LARGE SCALE GENOMIC DNA]</scope>
    <source>
        <strain evidence="3">ES.061</strain>
    </source>
</reference>
<accession>A0A1H4J785</accession>
<dbReference type="InterPro" id="IPR011008">
    <property type="entry name" value="Dimeric_a/b-barrel"/>
</dbReference>
<dbReference type="Proteomes" id="UP000199064">
    <property type="component" value="Unassembled WGS sequence"/>
</dbReference>
<dbReference type="Pfam" id="PF03992">
    <property type="entry name" value="ABM"/>
    <property type="match status" value="1"/>
</dbReference>
<protein>
    <recommendedName>
        <fullName evidence="1">ABM domain-containing protein</fullName>
    </recommendedName>
</protein>
<evidence type="ECO:0000313" key="3">
    <source>
        <dbReference type="Proteomes" id="UP000199064"/>
    </source>
</evidence>
<dbReference type="InterPro" id="IPR007138">
    <property type="entry name" value="ABM_dom"/>
</dbReference>
<evidence type="ECO:0000259" key="1">
    <source>
        <dbReference type="Pfam" id="PF03992"/>
    </source>
</evidence>
<dbReference type="SUPFAM" id="SSF54909">
    <property type="entry name" value="Dimeric alpha+beta barrel"/>
    <property type="match status" value="1"/>
</dbReference>
<gene>
    <name evidence="2" type="ORF">SAMN05216452_1083</name>
</gene>
<dbReference type="Gene3D" id="3.30.70.100">
    <property type="match status" value="1"/>
</dbReference>
<dbReference type="AlphaFoldDB" id="A0A1H4J785"/>
<feature type="domain" description="ABM" evidence="1">
    <location>
        <begin position="15"/>
        <end position="75"/>
    </location>
</feature>
<evidence type="ECO:0000313" key="2">
    <source>
        <dbReference type="EMBL" id="SEB42174.1"/>
    </source>
</evidence>
<keyword evidence="3" id="KW-1185">Reference proteome</keyword>
<name>A0A1H4J785_9HYPH</name>